<evidence type="ECO:0000259" key="1">
    <source>
        <dbReference type="Pfam" id="PF00551"/>
    </source>
</evidence>
<evidence type="ECO:0008006" key="5">
    <source>
        <dbReference type="Google" id="ProtNLM"/>
    </source>
</evidence>
<dbReference type="InterPro" id="IPR036477">
    <property type="entry name" value="Formyl_transf_N_sf"/>
</dbReference>
<dbReference type="PANTHER" id="PTHR11138:SF5">
    <property type="entry name" value="METHIONYL-TRNA FORMYLTRANSFERASE, MITOCHONDRIAL"/>
    <property type="match status" value="1"/>
</dbReference>
<dbReference type="Gene3D" id="3.40.50.12230">
    <property type="match status" value="1"/>
</dbReference>
<protein>
    <recommendedName>
        <fullName evidence="5">Methionyl-tRNA formyltransferase</fullName>
    </recommendedName>
</protein>
<organism evidence="3 4">
    <name type="scientific">Litoribacillus peritrichatus</name>
    <dbReference type="NCBI Taxonomy" id="718191"/>
    <lineage>
        <taxon>Bacteria</taxon>
        <taxon>Pseudomonadati</taxon>
        <taxon>Pseudomonadota</taxon>
        <taxon>Gammaproteobacteria</taxon>
        <taxon>Oceanospirillales</taxon>
        <taxon>Oceanospirillaceae</taxon>
        <taxon>Litoribacillus</taxon>
    </lineage>
</organism>
<dbReference type="Pfam" id="PF00551">
    <property type="entry name" value="Formyl_trans_N"/>
    <property type="match status" value="1"/>
</dbReference>
<dbReference type="Proteomes" id="UP001501565">
    <property type="component" value="Unassembled WGS sequence"/>
</dbReference>
<dbReference type="InterPro" id="IPR011034">
    <property type="entry name" value="Formyl_transferase-like_C_sf"/>
</dbReference>
<dbReference type="Pfam" id="PF02911">
    <property type="entry name" value="Formyl_trans_C"/>
    <property type="match status" value="1"/>
</dbReference>
<reference evidence="4" key="1">
    <citation type="journal article" date="2019" name="Int. J. Syst. Evol. Microbiol.">
        <title>The Global Catalogue of Microorganisms (GCM) 10K type strain sequencing project: providing services to taxonomists for standard genome sequencing and annotation.</title>
        <authorList>
            <consortium name="The Broad Institute Genomics Platform"/>
            <consortium name="The Broad Institute Genome Sequencing Center for Infectious Disease"/>
            <person name="Wu L."/>
            <person name="Ma J."/>
        </authorList>
    </citation>
    <scope>NUCLEOTIDE SEQUENCE [LARGE SCALE GENOMIC DNA]</scope>
    <source>
        <strain evidence="4">JCM 17551</strain>
    </source>
</reference>
<gene>
    <name evidence="3" type="ORF">GCM10022277_17100</name>
</gene>
<dbReference type="PANTHER" id="PTHR11138">
    <property type="entry name" value="METHIONYL-TRNA FORMYLTRANSFERASE"/>
    <property type="match status" value="1"/>
</dbReference>
<name>A0ABP7MF13_9GAMM</name>
<keyword evidence="4" id="KW-1185">Reference proteome</keyword>
<accession>A0ABP7MF13</accession>
<evidence type="ECO:0000259" key="2">
    <source>
        <dbReference type="Pfam" id="PF02911"/>
    </source>
</evidence>
<evidence type="ECO:0000313" key="3">
    <source>
        <dbReference type="EMBL" id="GAA3921756.1"/>
    </source>
</evidence>
<evidence type="ECO:0000313" key="4">
    <source>
        <dbReference type="Proteomes" id="UP001501565"/>
    </source>
</evidence>
<dbReference type="InterPro" id="IPR005793">
    <property type="entry name" value="Formyl_trans_C"/>
</dbReference>
<dbReference type="EMBL" id="BAABBN010000004">
    <property type="protein sequence ID" value="GAA3921756.1"/>
    <property type="molecule type" value="Genomic_DNA"/>
</dbReference>
<comment type="caution">
    <text evidence="3">The sequence shown here is derived from an EMBL/GenBank/DDBJ whole genome shotgun (WGS) entry which is preliminary data.</text>
</comment>
<sequence length="325" mass="35368">MDKTNHLRNLPLKVVVFATNTVAIPTINQLAQQGRLAGVIITGQLDPAQYQLESWLHHNGLTYVKYDSAETVEIPTQLQRWEADLGLAFSFPLSFDASLLDQLHLGAFHVHVAPLPKYKGPQPLYWQIRNGEVETTLAIQKVEAVSDEDEGGIAMQQSLTIDPLDTYQSLENRVAQQLPLFIGQFIEHLQEVQGALEFNSLSGESSSAPLPEQTDLYVDWSSMNSQQIANMARAGNAQFGGCVLLLGQTPINLLQATPVVHPTYGVNPGTICHIGEPEGVIVATHQGAVKLDVLSGADGVFSGLSFAERFQINAGMEFSTVSGRP</sequence>
<proteinExistence type="predicted"/>
<dbReference type="SUPFAM" id="SSF53328">
    <property type="entry name" value="Formyltransferase"/>
    <property type="match status" value="1"/>
</dbReference>
<feature type="domain" description="Formyl transferase N-terminal" evidence="1">
    <location>
        <begin position="68"/>
        <end position="177"/>
    </location>
</feature>
<feature type="domain" description="Formyl transferase C-terminal" evidence="2">
    <location>
        <begin position="213"/>
        <end position="294"/>
    </location>
</feature>
<dbReference type="InterPro" id="IPR002376">
    <property type="entry name" value="Formyl_transf_N"/>
</dbReference>
<dbReference type="SUPFAM" id="SSF50486">
    <property type="entry name" value="FMT C-terminal domain-like"/>
    <property type="match status" value="1"/>
</dbReference>
<dbReference type="RefSeq" id="WP_344797493.1">
    <property type="nucleotide sequence ID" value="NZ_BAABBN010000004.1"/>
</dbReference>